<dbReference type="PIRSF" id="PIRSF005673">
    <property type="entry name" value="Importin_alpha"/>
    <property type="match status" value="1"/>
</dbReference>
<dbReference type="InterPro" id="IPR002652">
    <property type="entry name" value="Importin-a_IBB"/>
</dbReference>
<dbReference type="Pfam" id="PF01749">
    <property type="entry name" value="IBB"/>
    <property type="match status" value="1"/>
</dbReference>
<reference evidence="7" key="1">
    <citation type="submission" date="2021-09" db="EMBL/GenBank/DDBJ databases">
        <authorList>
            <consortium name="AG Swart"/>
            <person name="Singh M."/>
            <person name="Singh A."/>
            <person name="Seah K."/>
            <person name="Emmerich C."/>
        </authorList>
    </citation>
    <scope>NUCLEOTIDE SEQUENCE</scope>
    <source>
        <strain evidence="7">ATCC30299</strain>
    </source>
</reference>
<dbReference type="InterPro" id="IPR024931">
    <property type="entry name" value="Importin_alpha"/>
</dbReference>
<evidence type="ECO:0000256" key="1">
    <source>
        <dbReference type="ARBA" id="ARBA00010394"/>
    </source>
</evidence>
<sequence length="532" mass="59758">MIESRIEERNNNYQKLPDYSTVLQKREEGAIQLRKKKRTENTLKKRALLAPEIIEADPSLLERPKTPLNFRYSSTLIELCPALGTFDISPNDKISILFELIKKPQNLEITSELVKLLRKIFSSEQNPPLAEAVTSGVSIVLIELLRTAPLYIKLEAAWCIINLTCSPPDVADLLIQQGAAQALLENLDSDSLDLVDLCVWAFGNIATNSVKDRNMVIKMKIIDKLLQICERKMTNTLIEDISWVISCLTMHNPPTDPNEFYKFLDYLPIFFEANNNRAIEDSCKTLVFLTNQGSEWIDKVIKTGLLPKIAELLVSSVASLQFLALKILGNVATGDEEQTDLAINLGLADQIGQVLMPTAVSSVKMECLWAISNILAGTAAQVTLIINKPYFPKIVNLMIDSDSAMRKEAIWAISNATFCKDPETILSLLQFPVLEYFTEAFELNDIKIYHSVISAIYNILKSGQQRLKNGKNLAAVKFEELGGVEILEEIFRKHGDAASKKTQRILEEFYGIIEEDEEIQILTEVPATFIFS</sequence>
<keyword evidence="3" id="KW-0677">Repeat</keyword>
<dbReference type="Pfam" id="PF00514">
    <property type="entry name" value="Arm"/>
    <property type="match status" value="1"/>
</dbReference>
<dbReference type="InterPro" id="IPR000225">
    <property type="entry name" value="Armadillo"/>
</dbReference>
<dbReference type="InterPro" id="IPR016024">
    <property type="entry name" value="ARM-type_fold"/>
</dbReference>
<dbReference type="SMART" id="SM00185">
    <property type="entry name" value="ARM"/>
    <property type="match status" value="6"/>
</dbReference>
<protein>
    <recommendedName>
        <fullName evidence="5">Importin subunit alpha</fullName>
    </recommendedName>
</protein>
<dbReference type="GO" id="GO:0006606">
    <property type="term" value="P:protein import into nucleus"/>
    <property type="evidence" value="ECO:0007669"/>
    <property type="project" value="InterPro"/>
</dbReference>
<keyword evidence="2 5" id="KW-0813">Transport</keyword>
<evidence type="ECO:0000256" key="5">
    <source>
        <dbReference type="PIRNR" id="PIRNR005673"/>
    </source>
</evidence>
<dbReference type="PANTHER" id="PTHR23316">
    <property type="entry name" value="IMPORTIN ALPHA"/>
    <property type="match status" value="1"/>
</dbReference>
<dbReference type="GO" id="GO:0005737">
    <property type="term" value="C:cytoplasm"/>
    <property type="evidence" value="ECO:0007669"/>
    <property type="project" value="InterPro"/>
</dbReference>
<dbReference type="SUPFAM" id="SSF48371">
    <property type="entry name" value="ARM repeat"/>
    <property type="match status" value="1"/>
</dbReference>
<name>A0AAU9IXP1_9CILI</name>
<comment type="similarity">
    <text evidence="1 5">Belongs to the importin alpha family.</text>
</comment>
<feature type="domain" description="IBB" evidence="6">
    <location>
        <begin position="10"/>
        <end position="50"/>
    </location>
</feature>
<proteinExistence type="inferred from homology"/>
<dbReference type="EMBL" id="CAJZBQ010000021">
    <property type="protein sequence ID" value="CAG9318785.1"/>
    <property type="molecule type" value="Genomic_DNA"/>
</dbReference>
<evidence type="ECO:0000256" key="3">
    <source>
        <dbReference type="ARBA" id="ARBA00022737"/>
    </source>
</evidence>
<evidence type="ECO:0000259" key="6">
    <source>
        <dbReference type="Pfam" id="PF01749"/>
    </source>
</evidence>
<dbReference type="Gene3D" id="1.25.10.10">
    <property type="entry name" value="Leucine-rich Repeat Variant"/>
    <property type="match status" value="1"/>
</dbReference>
<organism evidence="7 8">
    <name type="scientific">Blepharisma stoltei</name>
    <dbReference type="NCBI Taxonomy" id="1481888"/>
    <lineage>
        <taxon>Eukaryota</taxon>
        <taxon>Sar</taxon>
        <taxon>Alveolata</taxon>
        <taxon>Ciliophora</taxon>
        <taxon>Postciliodesmatophora</taxon>
        <taxon>Heterotrichea</taxon>
        <taxon>Heterotrichida</taxon>
        <taxon>Blepharismidae</taxon>
        <taxon>Blepharisma</taxon>
    </lineage>
</organism>
<comment type="caution">
    <text evidence="7">The sequence shown here is derived from an EMBL/GenBank/DDBJ whole genome shotgun (WGS) entry which is preliminary data.</text>
</comment>
<evidence type="ECO:0000256" key="4">
    <source>
        <dbReference type="ARBA" id="ARBA00022927"/>
    </source>
</evidence>
<evidence type="ECO:0000313" key="7">
    <source>
        <dbReference type="EMBL" id="CAG9318785.1"/>
    </source>
</evidence>
<keyword evidence="8" id="KW-1185">Reference proteome</keyword>
<keyword evidence="4 5" id="KW-0653">Protein transport</keyword>
<evidence type="ECO:0000256" key="2">
    <source>
        <dbReference type="ARBA" id="ARBA00022448"/>
    </source>
</evidence>
<dbReference type="InterPro" id="IPR011989">
    <property type="entry name" value="ARM-like"/>
</dbReference>
<dbReference type="Proteomes" id="UP001162131">
    <property type="component" value="Unassembled WGS sequence"/>
</dbReference>
<gene>
    <name evidence="7" type="ORF">BSTOLATCC_MIC22151</name>
</gene>
<dbReference type="GO" id="GO:0061608">
    <property type="term" value="F:nuclear import signal receptor activity"/>
    <property type="evidence" value="ECO:0007669"/>
    <property type="project" value="InterPro"/>
</dbReference>
<accession>A0AAU9IXP1</accession>
<dbReference type="AlphaFoldDB" id="A0AAU9IXP1"/>
<evidence type="ECO:0000313" key="8">
    <source>
        <dbReference type="Proteomes" id="UP001162131"/>
    </source>
</evidence>